<dbReference type="InterPro" id="IPR010862">
    <property type="entry name" value="DUF1493"/>
</dbReference>
<evidence type="ECO:0000313" key="1">
    <source>
        <dbReference type="EMBL" id="CNI70642.1"/>
    </source>
</evidence>
<dbReference type="Proteomes" id="UP000045840">
    <property type="component" value="Unassembled WGS sequence"/>
</dbReference>
<dbReference type="EMBL" id="CQAZ01000109">
    <property type="protein sequence ID" value="CNI70642.1"/>
    <property type="molecule type" value="Genomic_DNA"/>
</dbReference>
<organism evidence="1 4">
    <name type="scientific">Yersinia pekkanenii</name>
    <dbReference type="NCBI Taxonomy" id="1288385"/>
    <lineage>
        <taxon>Bacteria</taxon>
        <taxon>Pseudomonadati</taxon>
        <taxon>Pseudomonadota</taxon>
        <taxon>Gammaproteobacteria</taxon>
        <taxon>Enterobacterales</taxon>
        <taxon>Yersiniaceae</taxon>
        <taxon>Yersinia</taxon>
    </lineage>
</organism>
<reference evidence="4" key="3">
    <citation type="submission" date="2015-03" db="EMBL/GenBank/DDBJ databases">
        <authorList>
            <consortium name="Pathogen Informatics"/>
        </authorList>
    </citation>
    <scope>NUCLEOTIDE SEQUENCE [LARGE SCALE GENOMIC DNA]</scope>
    <source>
        <strain evidence="4">A125KOH2</strain>
    </source>
</reference>
<dbReference type="Pfam" id="PF07377">
    <property type="entry name" value="DUF1493"/>
    <property type="match status" value="1"/>
</dbReference>
<protein>
    <submittedName>
        <fullName evidence="1 2">Phage-associated acyl carrier protein</fullName>
    </submittedName>
</protein>
<evidence type="ECO:0000313" key="3">
    <source>
        <dbReference type="Proteomes" id="UP000044625"/>
    </source>
</evidence>
<reference evidence="1" key="1">
    <citation type="submission" date="2015-03" db="EMBL/GenBank/DDBJ databases">
        <authorList>
            <person name="Murphy D."/>
        </authorList>
    </citation>
    <scope>NUCLEOTIDE SEQUENCE [LARGE SCALE GENOMIC DNA]</scope>
    <source>
        <strain evidence="1">A125KOH2</strain>
    </source>
</reference>
<evidence type="ECO:0000313" key="2">
    <source>
        <dbReference type="EMBL" id="CRY64317.1"/>
    </source>
</evidence>
<accession>A0A0T9RN20</accession>
<dbReference type="RefSeq" id="WP_049615447.1">
    <property type="nucleotide sequence ID" value="NZ_CAWMMU010000003.1"/>
</dbReference>
<dbReference type="AlphaFoldDB" id="A0A0T9RN20"/>
<name>A0A0T9RN20_9GAMM</name>
<reference evidence="2 3" key="2">
    <citation type="submission" date="2015-03" db="EMBL/GenBank/DDBJ databases">
        <authorList>
            <consortium name="Pathogen Informatics"/>
            <person name="Murphy D."/>
        </authorList>
    </citation>
    <scope>NUCLEOTIDE SEQUENCE [LARGE SCALE GENOMIC DNA]</scope>
    <source>
        <strain evidence="3">type strain: CIP110230</strain>
        <strain evidence="2">Type strain: CIP110230</strain>
    </source>
</reference>
<dbReference type="OrthoDB" id="6476622at2"/>
<gene>
    <name evidence="1" type="ORF">ERS008529_04716</name>
    <name evidence="2" type="ORF">ERS137968_00681</name>
</gene>
<evidence type="ECO:0000313" key="4">
    <source>
        <dbReference type="Proteomes" id="UP000045840"/>
    </source>
</evidence>
<dbReference type="EMBL" id="CWJL01000003">
    <property type="protein sequence ID" value="CRY64317.1"/>
    <property type="molecule type" value="Genomic_DNA"/>
</dbReference>
<sequence length="109" mass="12764">MVDDIAQRVIALATRHDGVYLFKKWKKSELIPESSIHFDLRLDVDEAEELMEEFFKEFSVFRGSFNIATYYPDLPISLNPFKKKQLLDIPDFTIGMLIESAKAGRWLYD</sequence>
<dbReference type="Proteomes" id="UP000044625">
    <property type="component" value="Unassembled WGS sequence"/>
</dbReference>
<proteinExistence type="predicted"/>
<keyword evidence="3" id="KW-1185">Reference proteome</keyword>